<accession>A0A3N0XF07</accession>
<dbReference type="AlphaFoldDB" id="A0A3N0XF07"/>
<dbReference type="EMBL" id="RJVU01079414">
    <property type="protein sequence ID" value="ROI15635.1"/>
    <property type="molecule type" value="Genomic_DNA"/>
</dbReference>
<comment type="caution">
    <text evidence="2">The sequence shown here is derived from an EMBL/GenBank/DDBJ whole genome shotgun (WGS) entry which is preliminary data.</text>
</comment>
<name>A0A3N0XF07_ANAGA</name>
<protein>
    <submittedName>
        <fullName evidence="2">Uncharacterized protein</fullName>
    </submittedName>
</protein>
<keyword evidence="1" id="KW-0812">Transmembrane</keyword>
<keyword evidence="3" id="KW-1185">Reference proteome</keyword>
<evidence type="ECO:0000313" key="3">
    <source>
        <dbReference type="Proteomes" id="UP000281406"/>
    </source>
</evidence>
<reference evidence="2 3" key="1">
    <citation type="submission" date="2018-10" db="EMBL/GenBank/DDBJ databases">
        <title>Genome assembly for a Yunnan-Guizhou Plateau 3E fish, Anabarilius grahami (Regan), and its evolutionary and genetic applications.</title>
        <authorList>
            <person name="Jiang W."/>
        </authorList>
    </citation>
    <scope>NUCLEOTIDE SEQUENCE [LARGE SCALE GENOMIC DNA]</scope>
    <source>
        <strain evidence="2">AG-KIZ</strain>
        <tissue evidence="2">Muscle</tissue>
    </source>
</reference>
<sequence length="142" mass="16383">MTTAKDIHVLYLKWNDRHSTHHFLVLPDLLMHPKACLDIIHEVVWAPMTLQPPAVPVYIGYTLTLGLAFILSKRIKGRRESMDRCLPAPLRGFKRRQRRGGVKPENMPSLIEMDRGPEGTTCCLTIRIHLPSDFRYRPTRST</sequence>
<evidence type="ECO:0000313" key="2">
    <source>
        <dbReference type="EMBL" id="ROI15635.1"/>
    </source>
</evidence>
<evidence type="ECO:0000256" key="1">
    <source>
        <dbReference type="SAM" id="Phobius"/>
    </source>
</evidence>
<organism evidence="2 3">
    <name type="scientific">Anabarilius grahami</name>
    <name type="common">Kanglang fish</name>
    <name type="synonym">Barilius grahami</name>
    <dbReference type="NCBI Taxonomy" id="495550"/>
    <lineage>
        <taxon>Eukaryota</taxon>
        <taxon>Metazoa</taxon>
        <taxon>Chordata</taxon>
        <taxon>Craniata</taxon>
        <taxon>Vertebrata</taxon>
        <taxon>Euteleostomi</taxon>
        <taxon>Actinopterygii</taxon>
        <taxon>Neopterygii</taxon>
        <taxon>Teleostei</taxon>
        <taxon>Ostariophysi</taxon>
        <taxon>Cypriniformes</taxon>
        <taxon>Xenocyprididae</taxon>
        <taxon>Xenocypridinae</taxon>
        <taxon>Xenocypridinae incertae sedis</taxon>
        <taxon>Anabarilius</taxon>
    </lineage>
</organism>
<gene>
    <name evidence="2" type="ORF">DPX16_22744</name>
</gene>
<keyword evidence="1" id="KW-0472">Membrane</keyword>
<dbReference type="Proteomes" id="UP000281406">
    <property type="component" value="Unassembled WGS sequence"/>
</dbReference>
<feature type="transmembrane region" description="Helical" evidence="1">
    <location>
        <begin position="55"/>
        <end position="72"/>
    </location>
</feature>
<keyword evidence="1" id="KW-1133">Transmembrane helix</keyword>
<proteinExistence type="predicted"/>